<evidence type="ECO:0000313" key="5">
    <source>
        <dbReference type="Proteomes" id="UP001059480"/>
    </source>
</evidence>
<comment type="caution">
    <text evidence="4">The sequence shown here is derived from an EMBL/GenBank/DDBJ whole genome shotgun (WGS) entry which is preliminary data.</text>
</comment>
<dbReference type="PANTHER" id="PTHR10357">
    <property type="entry name" value="ALPHA-AMYLASE FAMILY MEMBER"/>
    <property type="match status" value="1"/>
</dbReference>
<dbReference type="RefSeq" id="WP_256945808.1">
    <property type="nucleotide sequence ID" value="NZ_JANHNZ010000011.1"/>
</dbReference>
<feature type="domain" description="Glycosyl hydrolase family 13 catalytic" evidence="3">
    <location>
        <begin position="141"/>
        <end position="509"/>
    </location>
</feature>
<dbReference type="InterPro" id="IPR006047">
    <property type="entry name" value="GH13_cat_dom"/>
</dbReference>
<gene>
    <name evidence="4" type="ORF">NPA36_09065</name>
</gene>
<dbReference type="Proteomes" id="UP001059480">
    <property type="component" value="Unassembled WGS sequence"/>
</dbReference>
<keyword evidence="1 4" id="KW-0378">Hydrolase</keyword>
<protein>
    <submittedName>
        <fullName evidence="4">Glycoside hydrolase family 13 protein</fullName>
    </submittedName>
</protein>
<proteinExistence type="predicted"/>
<dbReference type="PANTHER" id="PTHR10357:SF210">
    <property type="entry name" value="MALTODEXTRIN GLUCOSIDASE"/>
    <property type="match status" value="1"/>
</dbReference>
<keyword evidence="5" id="KW-1185">Reference proteome</keyword>
<dbReference type="InterPro" id="IPR013783">
    <property type="entry name" value="Ig-like_fold"/>
</dbReference>
<dbReference type="Gene3D" id="3.20.20.80">
    <property type="entry name" value="Glycosidases"/>
    <property type="match status" value="1"/>
</dbReference>
<evidence type="ECO:0000256" key="1">
    <source>
        <dbReference type="ARBA" id="ARBA00022801"/>
    </source>
</evidence>
<dbReference type="Gene3D" id="3.90.400.10">
    <property type="entry name" value="Oligo-1,6-glucosidase, Domain 2"/>
    <property type="match status" value="1"/>
</dbReference>
<dbReference type="InterPro" id="IPR045857">
    <property type="entry name" value="O16G_dom_2"/>
</dbReference>
<dbReference type="Pfam" id="PF02903">
    <property type="entry name" value="Alpha-amylase_N"/>
    <property type="match status" value="1"/>
</dbReference>
<reference evidence="4" key="3">
    <citation type="journal article" date="2023" name="Microbiol. Resour. Announc.">
        <title>Draft Genome Sequence of Granulicatella sp. Strain S8, Isolated from a Marine Fish, Seriola quinqueradiata.</title>
        <authorList>
            <person name="Lee M."/>
            <person name="Farooq A."/>
            <person name="Jeong J.B."/>
            <person name="Jung M.Y."/>
        </authorList>
    </citation>
    <scope>NUCLEOTIDE SEQUENCE</scope>
    <source>
        <strain evidence="4">S8</strain>
    </source>
</reference>
<dbReference type="Pfam" id="PF00128">
    <property type="entry name" value="Alpha-amylase"/>
    <property type="match status" value="1"/>
</dbReference>
<dbReference type="GO" id="GO:0016787">
    <property type="term" value="F:hydrolase activity"/>
    <property type="evidence" value="ECO:0007669"/>
    <property type="project" value="UniProtKB-KW"/>
</dbReference>
<evidence type="ECO:0000313" key="4">
    <source>
        <dbReference type="EMBL" id="MCQ9210697.1"/>
    </source>
</evidence>
<dbReference type="InterPro" id="IPR017853">
    <property type="entry name" value="GH"/>
</dbReference>
<dbReference type="CDD" id="cd02857">
    <property type="entry name" value="E_set_CDase_PDE_N"/>
    <property type="match status" value="1"/>
</dbReference>
<dbReference type="CDD" id="cd11338">
    <property type="entry name" value="AmyAc_CMD"/>
    <property type="match status" value="1"/>
</dbReference>
<dbReference type="InterPro" id="IPR004185">
    <property type="entry name" value="Glyco_hydro_13_lg-like_dom"/>
</dbReference>
<accession>A0ABT1WQA1</accession>
<reference evidence="4" key="1">
    <citation type="submission" date="2022-07" db="EMBL/GenBank/DDBJ databases">
        <authorList>
            <person name="Jung M.-Y."/>
            <person name="Lee M."/>
        </authorList>
    </citation>
    <scope>NUCLEOTIDE SEQUENCE</scope>
    <source>
        <strain evidence="4">S8</strain>
    </source>
</reference>
<evidence type="ECO:0000259" key="3">
    <source>
        <dbReference type="SMART" id="SM00642"/>
    </source>
</evidence>
<organism evidence="4 5">
    <name type="scientific">Granulicatella seriolae</name>
    <dbReference type="NCBI Taxonomy" id="2967226"/>
    <lineage>
        <taxon>Bacteria</taxon>
        <taxon>Bacillati</taxon>
        <taxon>Bacillota</taxon>
        <taxon>Bacilli</taxon>
        <taxon>Lactobacillales</taxon>
        <taxon>Carnobacteriaceae</taxon>
        <taxon>Granulicatella</taxon>
    </lineage>
</organism>
<evidence type="ECO:0000256" key="2">
    <source>
        <dbReference type="ARBA" id="ARBA00023295"/>
    </source>
</evidence>
<sequence length="589" mass="69289">MEKSAIYHRPESEFAYLYNEDTMHIRLRTKKDDVLKVTLYYVDPYLVGVEGYSHALDMEKVASGLEYDYWQVEVSVEFRRIQYVFRVTGLDLSVVLYGDLGVLQDSDDNFKHIGNYFRLPYFHDIDRFKSPEWVKETVWYQIFPERFANGNPDFSPANTLEWDSTITPKHDDFFGGDLQGVYDQLDYLQDLGINGLYFCPIFEAATNHKYDTIDYFEIDKHFGDKQLFKQLIDEAHRRGMRVMLDAVFNHIGSHSSEWQDVIEKGAESKYADWFHIREFPVSSHLDHESKETFKELNYDTFAFSPNMPKLNTANPEVKAYLLDIATYWIREFDIDGWRLDVANEVDHRFWKEFNRQVLAIKPDLYILGEIWHSSRSWLVGDEFHAVMNYAFTGSINQYFLQEQLGIKEFISRLYEQQMMYRRQTNEVMFNLLDSHDTQRILTTAQGDKDLVKAALAFMFLQMGTPCIYYGTEYGLAGGPDPDCRRVMPWNPDQQDTEMFAFMKDLIALRKAYNKLIVYGQMNLMEISSKSKFLRLEIDYQGQMLNAIFNNDSQDYSLRLSSSKHILLGNGYNLRKDEVIVEPNGFIIFK</sequence>
<dbReference type="SUPFAM" id="SSF51445">
    <property type="entry name" value="(Trans)glycosidases"/>
    <property type="match status" value="1"/>
</dbReference>
<keyword evidence="2" id="KW-0326">Glycosidase</keyword>
<dbReference type="EMBL" id="JANHNZ010000011">
    <property type="protein sequence ID" value="MCQ9210697.1"/>
    <property type="molecule type" value="Genomic_DNA"/>
</dbReference>
<dbReference type="SMART" id="SM00642">
    <property type="entry name" value="Aamy"/>
    <property type="match status" value="1"/>
</dbReference>
<reference evidence="4" key="2">
    <citation type="journal article" date="2023" name="Curr. Microbiol.">
        <title>Granulicatella seriolae sp. nov., a Novel Facultative Anaerobe Isolated from Yellowtail Marine Fish.</title>
        <authorList>
            <person name="Lee M."/>
            <person name="Choi Y.J."/>
            <person name="Farooq A."/>
            <person name="Jeong J.B."/>
            <person name="Jung M.Y."/>
        </authorList>
    </citation>
    <scope>NUCLEOTIDE SEQUENCE</scope>
    <source>
        <strain evidence="4">S8</strain>
    </source>
</reference>
<dbReference type="Gene3D" id="2.60.40.10">
    <property type="entry name" value="Immunoglobulins"/>
    <property type="match status" value="1"/>
</dbReference>
<name>A0ABT1WQA1_9LACT</name>